<accession>A0A5B7CKU2</accession>
<dbReference type="AlphaFoldDB" id="A0A5B7CKU2"/>
<keyword evidence="2" id="KW-1185">Reference proteome</keyword>
<comment type="caution">
    <text evidence="1">The sequence shown here is derived from an EMBL/GenBank/DDBJ whole genome shotgun (WGS) entry which is preliminary data.</text>
</comment>
<name>A0A5B7CKU2_PORTR</name>
<evidence type="ECO:0000313" key="1">
    <source>
        <dbReference type="EMBL" id="MPC09990.1"/>
    </source>
</evidence>
<dbReference type="EMBL" id="VSRR010000096">
    <property type="protein sequence ID" value="MPC09990.1"/>
    <property type="molecule type" value="Genomic_DNA"/>
</dbReference>
<gene>
    <name evidence="1" type="ORF">E2C01_002616</name>
</gene>
<proteinExistence type="predicted"/>
<dbReference type="Proteomes" id="UP000324222">
    <property type="component" value="Unassembled WGS sequence"/>
</dbReference>
<reference evidence="1 2" key="1">
    <citation type="submission" date="2019-05" db="EMBL/GenBank/DDBJ databases">
        <title>Another draft genome of Portunus trituberculatus and its Hox gene families provides insights of decapod evolution.</title>
        <authorList>
            <person name="Jeong J.-H."/>
            <person name="Song I."/>
            <person name="Kim S."/>
            <person name="Choi T."/>
            <person name="Kim D."/>
            <person name="Ryu S."/>
            <person name="Kim W."/>
        </authorList>
    </citation>
    <scope>NUCLEOTIDE SEQUENCE [LARGE SCALE GENOMIC DNA]</scope>
    <source>
        <tissue evidence="1">Muscle</tissue>
    </source>
</reference>
<organism evidence="1 2">
    <name type="scientific">Portunus trituberculatus</name>
    <name type="common">Swimming crab</name>
    <name type="synonym">Neptunus trituberculatus</name>
    <dbReference type="NCBI Taxonomy" id="210409"/>
    <lineage>
        <taxon>Eukaryota</taxon>
        <taxon>Metazoa</taxon>
        <taxon>Ecdysozoa</taxon>
        <taxon>Arthropoda</taxon>
        <taxon>Crustacea</taxon>
        <taxon>Multicrustacea</taxon>
        <taxon>Malacostraca</taxon>
        <taxon>Eumalacostraca</taxon>
        <taxon>Eucarida</taxon>
        <taxon>Decapoda</taxon>
        <taxon>Pleocyemata</taxon>
        <taxon>Brachyura</taxon>
        <taxon>Eubrachyura</taxon>
        <taxon>Portunoidea</taxon>
        <taxon>Portunidae</taxon>
        <taxon>Portuninae</taxon>
        <taxon>Portunus</taxon>
    </lineage>
</organism>
<sequence length="64" mass="7025">MIRGVSERLLTLNTLTTRTRIPCTLSAVGSSKVIQQQTDCGSCSPTIPTKQERFINEKPSSKCI</sequence>
<protein>
    <submittedName>
        <fullName evidence="1">Uncharacterized protein</fullName>
    </submittedName>
</protein>
<evidence type="ECO:0000313" key="2">
    <source>
        <dbReference type="Proteomes" id="UP000324222"/>
    </source>
</evidence>